<feature type="domain" description="EcxA zinc-binding" evidence="1">
    <location>
        <begin position="148"/>
        <end position="211"/>
    </location>
</feature>
<evidence type="ECO:0000313" key="3">
    <source>
        <dbReference type="Proteomes" id="UP001287356"/>
    </source>
</evidence>
<evidence type="ECO:0000259" key="1">
    <source>
        <dbReference type="Pfam" id="PF16313"/>
    </source>
</evidence>
<dbReference type="SUPFAM" id="SSF55486">
    <property type="entry name" value="Metalloproteases ('zincins'), catalytic domain"/>
    <property type="match status" value="1"/>
</dbReference>
<protein>
    <recommendedName>
        <fullName evidence="1">EcxA zinc-binding domain-containing protein</fullName>
    </recommendedName>
</protein>
<accession>A0AAE0JX14</accession>
<keyword evidence="3" id="KW-1185">Reference proteome</keyword>
<dbReference type="AlphaFoldDB" id="A0AAE0JX14"/>
<dbReference type="Proteomes" id="UP001287356">
    <property type="component" value="Unassembled WGS sequence"/>
</dbReference>
<dbReference type="Pfam" id="PF16313">
    <property type="entry name" value="DUF4953"/>
    <property type="match status" value="1"/>
</dbReference>
<organism evidence="2 3">
    <name type="scientific">Lasiosphaeria ovina</name>
    <dbReference type="NCBI Taxonomy" id="92902"/>
    <lineage>
        <taxon>Eukaryota</taxon>
        <taxon>Fungi</taxon>
        <taxon>Dikarya</taxon>
        <taxon>Ascomycota</taxon>
        <taxon>Pezizomycotina</taxon>
        <taxon>Sordariomycetes</taxon>
        <taxon>Sordariomycetidae</taxon>
        <taxon>Sordariales</taxon>
        <taxon>Lasiosphaeriaceae</taxon>
        <taxon>Lasiosphaeria</taxon>
    </lineage>
</organism>
<comment type="caution">
    <text evidence="2">The sequence shown here is derived from an EMBL/GenBank/DDBJ whole genome shotgun (WGS) entry which is preliminary data.</text>
</comment>
<reference evidence="2" key="2">
    <citation type="submission" date="2023-06" db="EMBL/GenBank/DDBJ databases">
        <authorList>
            <consortium name="Lawrence Berkeley National Laboratory"/>
            <person name="Haridas S."/>
            <person name="Hensen N."/>
            <person name="Bonometti L."/>
            <person name="Westerberg I."/>
            <person name="Brannstrom I.O."/>
            <person name="Guillou S."/>
            <person name="Cros-Aarteil S."/>
            <person name="Calhoun S."/>
            <person name="Kuo A."/>
            <person name="Mondo S."/>
            <person name="Pangilinan J."/>
            <person name="Riley R."/>
            <person name="Labutti K."/>
            <person name="Andreopoulos B."/>
            <person name="Lipzen A."/>
            <person name="Chen C."/>
            <person name="Yanf M."/>
            <person name="Daum C."/>
            <person name="Ng V."/>
            <person name="Clum A."/>
            <person name="Steindorff A."/>
            <person name="Ohm R."/>
            <person name="Martin F."/>
            <person name="Silar P."/>
            <person name="Natvig D."/>
            <person name="Lalanne C."/>
            <person name="Gautier V."/>
            <person name="Ament-Velasquez S.L."/>
            <person name="Kruys A."/>
            <person name="Hutchinson M.I."/>
            <person name="Powell A.J."/>
            <person name="Barry K."/>
            <person name="Miller A.N."/>
            <person name="Grigoriev I.V."/>
            <person name="Debuchy R."/>
            <person name="Gladieux P."/>
            <person name="Thoren M.H."/>
            <person name="Johannesson H."/>
        </authorList>
    </citation>
    <scope>NUCLEOTIDE SEQUENCE</scope>
    <source>
        <strain evidence="2">CBS 958.72</strain>
    </source>
</reference>
<sequence>MDVTRYTRTRTESRSATTGLQASSWCHQCGSPPPGSQNSTHLRVGIDSSIPRWVPGSTVRYVFCAKTFSDPNLAAFVSAKLFKAALMWKNKGVTFEHARPGHEATFKVVYLEDGGINPLASSFFPNRGPAEARTLCIYQAALAQPHIKYLANVLAHELGHILGLRHEFAGLFEADSVRWGRSNRDSVMNYHAKLRRYRVQKQDLVDLESFYSSTKTKHRGLPIYTLHPPTYLYD</sequence>
<dbReference type="InterPro" id="IPR032534">
    <property type="entry name" value="EcxA_zinc-bd"/>
</dbReference>
<dbReference type="Gene3D" id="3.40.390.10">
    <property type="entry name" value="Collagenase (Catalytic Domain)"/>
    <property type="match status" value="1"/>
</dbReference>
<dbReference type="InterPro" id="IPR024079">
    <property type="entry name" value="MetalloPept_cat_dom_sf"/>
</dbReference>
<dbReference type="GO" id="GO:0008237">
    <property type="term" value="F:metallopeptidase activity"/>
    <property type="evidence" value="ECO:0007669"/>
    <property type="project" value="InterPro"/>
</dbReference>
<gene>
    <name evidence="2" type="ORF">B0T24DRAFT_597384</name>
</gene>
<reference evidence="2" key="1">
    <citation type="journal article" date="2023" name="Mol. Phylogenet. Evol.">
        <title>Genome-scale phylogeny and comparative genomics of the fungal order Sordariales.</title>
        <authorList>
            <person name="Hensen N."/>
            <person name="Bonometti L."/>
            <person name="Westerberg I."/>
            <person name="Brannstrom I.O."/>
            <person name="Guillou S."/>
            <person name="Cros-Aarteil S."/>
            <person name="Calhoun S."/>
            <person name="Haridas S."/>
            <person name="Kuo A."/>
            <person name="Mondo S."/>
            <person name="Pangilinan J."/>
            <person name="Riley R."/>
            <person name="LaButti K."/>
            <person name="Andreopoulos B."/>
            <person name="Lipzen A."/>
            <person name="Chen C."/>
            <person name="Yan M."/>
            <person name="Daum C."/>
            <person name="Ng V."/>
            <person name="Clum A."/>
            <person name="Steindorff A."/>
            <person name="Ohm R.A."/>
            <person name="Martin F."/>
            <person name="Silar P."/>
            <person name="Natvig D.O."/>
            <person name="Lalanne C."/>
            <person name="Gautier V."/>
            <person name="Ament-Velasquez S.L."/>
            <person name="Kruys A."/>
            <person name="Hutchinson M.I."/>
            <person name="Powell A.J."/>
            <person name="Barry K."/>
            <person name="Miller A.N."/>
            <person name="Grigoriev I.V."/>
            <person name="Debuchy R."/>
            <person name="Gladieux P."/>
            <person name="Hiltunen Thoren M."/>
            <person name="Johannesson H."/>
        </authorList>
    </citation>
    <scope>NUCLEOTIDE SEQUENCE</scope>
    <source>
        <strain evidence="2">CBS 958.72</strain>
    </source>
</reference>
<evidence type="ECO:0000313" key="2">
    <source>
        <dbReference type="EMBL" id="KAK3365602.1"/>
    </source>
</evidence>
<proteinExistence type="predicted"/>
<name>A0AAE0JX14_9PEZI</name>
<dbReference type="EMBL" id="JAULSN010000008">
    <property type="protein sequence ID" value="KAK3365602.1"/>
    <property type="molecule type" value="Genomic_DNA"/>
</dbReference>